<accession>A0ABU1A2A4</accession>
<protein>
    <submittedName>
        <fullName evidence="1">Uncharacterized protein</fullName>
    </submittedName>
</protein>
<gene>
    <name evidence="1" type="ORF">RBU60_09675</name>
</gene>
<name>A0ABU1A2A4_9FLAO</name>
<reference evidence="1 2" key="1">
    <citation type="submission" date="2023-08" db="EMBL/GenBank/DDBJ databases">
        <title>Mesonia sp. MT50, isolated from deep-sea sediment of the Mariana Trench.</title>
        <authorList>
            <person name="Fu H."/>
        </authorList>
    </citation>
    <scope>NUCLEOTIDE SEQUENCE [LARGE SCALE GENOMIC DNA]</scope>
    <source>
        <strain evidence="1 2">MT50</strain>
    </source>
</reference>
<sequence>MELFCGMEGNGLSGMIIGLLSEAGSKADLTLKVQIEMPVLSLIEVEFGHLPTFLGNEWTSEMQIGSFGVVSKIFFNEALFPDWSFFCGMEGNGLSAFRYSNTSLKVVILYWSQE</sequence>
<evidence type="ECO:0000313" key="2">
    <source>
        <dbReference type="Proteomes" id="UP001230915"/>
    </source>
</evidence>
<organism evidence="1 2">
    <name type="scientific">Mesonia profundi</name>
    <dbReference type="NCBI Taxonomy" id="3070998"/>
    <lineage>
        <taxon>Bacteria</taxon>
        <taxon>Pseudomonadati</taxon>
        <taxon>Bacteroidota</taxon>
        <taxon>Flavobacteriia</taxon>
        <taxon>Flavobacteriales</taxon>
        <taxon>Flavobacteriaceae</taxon>
        <taxon>Mesonia</taxon>
    </lineage>
</organism>
<dbReference type="EMBL" id="JAVHUL010000024">
    <property type="protein sequence ID" value="MDQ7917843.1"/>
    <property type="molecule type" value="Genomic_DNA"/>
</dbReference>
<proteinExistence type="predicted"/>
<comment type="caution">
    <text evidence="1">The sequence shown here is derived from an EMBL/GenBank/DDBJ whole genome shotgun (WGS) entry which is preliminary data.</text>
</comment>
<keyword evidence="2" id="KW-1185">Reference proteome</keyword>
<evidence type="ECO:0000313" key="1">
    <source>
        <dbReference type="EMBL" id="MDQ7917843.1"/>
    </source>
</evidence>
<dbReference type="RefSeq" id="WP_308864699.1">
    <property type="nucleotide sequence ID" value="NZ_JAVHUL010000024.1"/>
</dbReference>
<dbReference type="Proteomes" id="UP001230915">
    <property type="component" value="Unassembled WGS sequence"/>
</dbReference>